<keyword evidence="3" id="KW-1185">Reference proteome</keyword>
<sequence>MKRHYSFLFLLCFSVIIIYAKPKTKYPVAEIPKELIGNADAVIRNASYTYEYQAVNKAEERYSMAITILKESALDRSVFSEYYDSFTKIIDIEMVVYDEEGNKVKKISNEDIYDRSAISGFSIYEDSRLKVADPKYSTYPFTVEYSYTRKSNSTYHFPNWYVIDAFNLSVEHSEFIVITPSDYQLRYRENNMPVSVEHSNTEGQNIYTWKVDNFKAFKYEPLSPPADLWVPHVLTAPARFSIDNYEGDLSTWESFGSFYYHLNESQNNIPEETVNKVRSLLTDSMSIYEKVSTIHKYAQNKNRYISVQAGIGGIKPFDAETVDRLSYGDCKALTNYTMSLLKALDINCNYTLVQAGNTSSVKPDFPMDRFNHVFLSIPNESDTLWVECTNSHSPCGFIGDFTDDRYVLVVKEDQSEIVKTPSYSSDDNQQILKGQVLIGSHGDAIANISYNYKGAQYPDQFALTLLDEKDRKKRITQSINAPNFELDSFDIKVKFDRNPELQKDLNIYLFSFVTKMGERMLFKLNTLNTQTYIPPFSRGRKTPLFIGRNYSEKDSIQYLIQDDMAIEAIPDPVEINSDFGIYKSHTEIDENSIYYHRYLVINKGTYPREKYNEFRDFLEKVAKADASSAIIKPKS</sequence>
<accession>A0ABS5JXK9</accession>
<reference evidence="2 3" key="1">
    <citation type="journal article" date="2015" name="Int. J. Syst. Evol. Microbiol.">
        <title>Carboxylicivirga linearis sp. nov., isolated from a sea cucumber culture pond.</title>
        <authorList>
            <person name="Wang F.Q."/>
            <person name="Zhou Y.X."/>
            <person name="Lin X.Z."/>
            <person name="Chen G.J."/>
            <person name="Du Z.J."/>
        </authorList>
    </citation>
    <scope>NUCLEOTIDE SEQUENCE [LARGE SCALE GENOMIC DNA]</scope>
    <source>
        <strain evidence="2 3">FB218</strain>
    </source>
</reference>
<dbReference type="EMBL" id="JAGUCO010000013">
    <property type="protein sequence ID" value="MBS2099629.1"/>
    <property type="molecule type" value="Genomic_DNA"/>
</dbReference>
<evidence type="ECO:0000259" key="1">
    <source>
        <dbReference type="Pfam" id="PF12969"/>
    </source>
</evidence>
<comment type="caution">
    <text evidence="2">The sequence shown here is derived from an EMBL/GenBank/DDBJ whole genome shotgun (WGS) entry which is preliminary data.</text>
</comment>
<gene>
    <name evidence="2" type="ORF">KEM10_15140</name>
</gene>
<feature type="domain" description="DUF3857" evidence="1">
    <location>
        <begin position="57"/>
        <end position="217"/>
    </location>
</feature>
<dbReference type="Proteomes" id="UP000708576">
    <property type="component" value="Unassembled WGS sequence"/>
</dbReference>
<dbReference type="RefSeq" id="WP_212216873.1">
    <property type="nucleotide sequence ID" value="NZ_JAGUCO010000013.1"/>
</dbReference>
<dbReference type="Gene3D" id="2.60.120.1130">
    <property type="match status" value="1"/>
</dbReference>
<organism evidence="2 3">
    <name type="scientific">Carboxylicivirga linearis</name>
    <dbReference type="NCBI Taxonomy" id="1628157"/>
    <lineage>
        <taxon>Bacteria</taxon>
        <taxon>Pseudomonadati</taxon>
        <taxon>Bacteroidota</taxon>
        <taxon>Bacteroidia</taxon>
        <taxon>Marinilabiliales</taxon>
        <taxon>Marinilabiliaceae</taxon>
        <taxon>Carboxylicivirga</taxon>
    </lineage>
</organism>
<name>A0ABS5JXK9_9BACT</name>
<evidence type="ECO:0000313" key="2">
    <source>
        <dbReference type="EMBL" id="MBS2099629.1"/>
    </source>
</evidence>
<evidence type="ECO:0000313" key="3">
    <source>
        <dbReference type="Proteomes" id="UP000708576"/>
    </source>
</evidence>
<dbReference type="Gene3D" id="3.10.620.30">
    <property type="match status" value="1"/>
</dbReference>
<proteinExistence type="predicted"/>
<dbReference type="InterPro" id="IPR024618">
    <property type="entry name" value="DUF3857"/>
</dbReference>
<dbReference type="Pfam" id="PF12969">
    <property type="entry name" value="DUF3857"/>
    <property type="match status" value="1"/>
</dbReference>
<dbReference type="Gene3D" id="2.60.40.3140">
    <property type="match status" value="1"/>
</dbReference>
<protein>
    <submittedName>
        <fullName evidence="2">DUF3857 domain-containing transglutaminase family protein</fullName>
    </submittedName>
</protein>